<dbReference type="GO" id="GO:0031177">
    <property type="term" value="F:phosphopantetheine binding"/>
    <property type="evidence" value="ECO:0007669"/>
    <property type="project" value="InterPro"/>
</dbReference>
<feature type="region of interest" description="Disordered" evidence="4">
    <location>
        <begin position="19"/>
        <end position="38"/>
    </location>
</feature>
<dbReference type="InterPro" id="IPR023213">
    <property type="entry name" value="CAT-like_dom_sf"/>
</dbReference>
<protein>
    <submittedName>
        <fullName evidence="6">Condensation protein</fullName>
    </submittedName>
</protein>
<feature type="region of interest" description="Disordered" evidence="4">
    <location>
        <begin position="434"/>
        <end position="455"/>
    </location>
</feature>
<evidence type="ECO:0000256" key="4">
    <source>
        <dbReference type="SAM" id="MobiDB-lite"/>
    </source>
</evidence>
<evidence type="ECO:0000259" key="5">
    <source>
        <dbReference type="PROSITE" id="PS50075"/>
    </source>
</evidence>
<dbReference type="Pfam" id="PF00668">
    <property type="entry name" value="Condensation"/>
    <property type="match status" value="1"/>
</dbReference>
<comment type="cofactor">
    <cofactor evidence="1">
        <name>pantetheine 4'-phosphate</name>
        <dbReference type="ChEBI" id="CHEBI:47942"/>
    </cofactor>
</comment>
<dbReference type="OrthoDB" id="9757559at2"/>
<feature type="compositionally biased region" description="Basic and acidic residues" evidence="4">
    <location>
        <begin position="443"/>
        <end position="455"/>
    </location>
</feature>
<evidence type="ECO:0000313" key="7">
    <source>
        <dbReference type="Proteomes" id="UP000335415"/>
    </source>
</evidence>
<dbReference type="GO" id="GO:0009366">
    <property type="term" value="C:enterobactin synthetase complex"/>
    <property type="evidence" value="ECO:0007669"/>
    <property type="project" value="TreeGrafter"/>
</dbReference>
<dbReference type="Gene3D" id="1.10.1200.10">
    <property type="entry name" value="ACP-like"/>
    <property type="match status" value="1"/>
</dbReference>
<dbReference type="PROSITE" id="PS50075">
    <property type="entry name" value="CARRIER"/>
    <property type="match status" value="1"/>
</dbReference>
<dbReference type="GO" id="GO:0009239">
    <property type="term" value="P:enterobactin biosynthetic process"/>
    <property type="evidence" value="ECO:0007669"/>
    <property type="project" value="TreeGrafter"/>
</dbReference>
<dbReference type="AlphaFoldDB" id="A0A5J5G359"/>
<dbReference type="InterPro" id="IPR036736">
    <property type="entry name" value="ACP-like_sf"/>
</dbReference>
<dbReference type="GO" id="GO:0047527">
    <property type="term" value="F:2,3-dihydroxybenzoate-serine ligase activity"/>
    <property type="evidence" value="ECO:0007669"/>
    <property type="project" value="TreeGrafter"/>
</dbReference>
<keyword evidence="2" id="KW-0596">Phosphopantetheine</keyword>
<dbReference type="PANTHER" id="PTHR45527:SF1">
    <property type="entry name" value="FATTY ACID SYNTHASE"/>
    <property type="match status" value="1"/>
</dbReference>
<organism evidence="6 7">
    <name type="scientific">Affinibrenneria salicis</name>
    <dbReference type="NCBI Taxonomy" id="2590031"/>
    <lineage>
        <taxon>Bacteria</taxon>
        <taxon>Pseudomonadati</taxon>
        <taxon>Pseudomonadota</taxon>
        <taxon>Gammaproteobacteria</taxon>
        <taxon>Enterobacterales</taxon>
        <taxon>Pectobacteriaceae</taxon>
        <taxon>Affinibrenneria</taxon>
    </lineage>
</organism>
<keyword evidence="3" id="KW-0597">Phosphoprotein</keyword>
<dbReference type="RefSeq" id="WP_150434567.1">
    <property type="nucleotide sequence ID" value="NZ_VYKJ01000003.1"/>
</dbReference>
<dbReference type="InterPro" id="IPR020806">
    <property type="entry name" value="PKS_PP-bd"/>
</dbReference>
<accession>A0A5J5G359</accession>
<dbReference type="Gene3D" id="3.30.559.10">
    <property type="entry name" value="Chloramphenicol acetyltransferase-like domain"/>
    <property type="match status" value="2"/>
</dbReference>
<dbReference type="Proteomes" id="UP000335415">
    <property type="component" value="Unassembled WGS sequence"/>
</dbReference>
<feature type="domain" description="Carrier" evidence="5">
    <location>
        <begin position="455"/>
        <end position="530"/>
    </location>
</feature>
<dbReference type="SUPFAM" id="SSF52777">
    <property type="entry name" value="CoA-dependent acyltransferases"/>
    <property type="match status" value="3"/>
</dbReference>
<dbReference type="SMART" id="SM00823">
    <property type="entry name" value="PKS_PP"/>
    <property type="match status" value="1"/>
</dbReference>
<evidence type="ECO:0000256" key="2">
    <source>
        <dbReference type="ARBA" id="ARBA00022450"/>
    </source>
</evidence>
<dbReference type="GO" id="GO:0043041">
    <property type="term" value="P:amino acid activation for nonribosomal peptide biosynthetic process"/>
    <property type="evidence" value="ECO:0007669"/>
    <property type="project" value="TreeGrafter"/>
</dbReference>
<dbReference type="SUPFAM" id="SSF47336">
    <property type="entry name" value="ACP-like"/>
    <property type="match status" value="1"/>
</dbReference>
<comment type="caution">
    <text evidence="6">The sequence shown here is derived from an EMBL/GenBank/DDBJ whole genome shotgun (WGS) entry which is preliminary data.</text>
</comment>
<gene>
    <name evidence="6" type="ORF">FJU30_08735</name>
</gene>
<dbReference type="InterPro" id="IPR006162">
    <property type="entry name" value="Ppantetheine_attach_site"/>
</dbReference>
<evidence type="ECO:0000313" key="6">
    <source>
        <dbReference type="EMBL" id="KAA9001298.1"/>
    </source>
</evidence>
<reference evidence="6 7" key="1">
    <citation type="submission" date="2019-09" db="EMBL/GenBank/DDBJ databases">
        <authorList>
            <person name="Li Y."/>
        </authorList>
    </citation>
    <scope>NUCLEOTIDE SEQUENCE [LARGE SCALE GENOMIC DNA]</scope>
    <source>
        <strain evidence="6 7">L3-3HA</strain>
    </source>
</reference>
<dbReference type="PROSITE" id="PS00012">
    <property type="entry name" value="PHOSPHOPANTETHEINE"/>
    <property type="match status" value="1"/>
</dbReference>
<dbReference type="PANTHER" id="PTHR45527">
    <property type="entry name" value="NONRIBOSOMAL PEPTIDE SYNTHETASE"/>
    <property type="match status" value="1"/>
</dbReference>
<sequence length="1002" mass="108146">MTENFGSLLTEEETRRFNAALADSDDDAQAAGPGQPLSAGEEQAWLRHQQESYPPEQCALAWRLGAQINPGRLVSALEAVLKTVPGLNVRYRFDTQGELRKFAVDPLIQPVDMQIVQNEGQAIASLRQRQNTPFALHLEPPVRFLLFIGAPHGVVLGVITHAILDNQLSWRQILSALTAIYNDSPLPAFGPCAAGDGIVEMTGLADGGRRVALPGLYRCDAPEVVDFVNAQQNSAAVGATARRYGTVLNAGRLALLIPADRDDAQADLTAFASLFGVYLSMLGGGDAVTIGLPGVGDERAPAEAGQSSPPRRMTVRHCGEAPGDIVARQAHPAPGREISAEQQAEAGCHAAVIRLLDPSAALLLEGVAATRIPLPPAHCIVDLTLAVGVSTPDGLALELIVGPQVSPHIGGFLLEQFVAWLDGRTAAAQVVANAPKTAPAPGRTDDAAQREAPAEDGETIVRRILDELREALSYPQLTADDDFFDYGGHSLIATRVIGRLLSLHNIEIHLNDLFSHPTARGLAGRAQRHAGAIAVDRVVRSDEDAAASVPLSLAQKSLWQAWAAVGFSEIFNIPFALRFLDPVDEAAFRQALLDVLARHGALRTRFVAAGSEVRQQVVAFSELPRYSWFWFSNQSEEADWREVLAQEAGYRFDLATELPLRIKFIRDGASGQQILSLLFHHIVLDEWSVNLLMDELAHAYPCRAANRAPEWRGQPAPFHAFADGQHKTGVNQSHLDYWVGRLRGAPGAAPLFATEASAAPVSSSCAGGWTELKLESQVAGGLYRLAREHGASLFNVAYAGIAAALRRLGAPDDMVIGTSASGRHDARFFDTIGYFTTVVAHRLRFGESLTLAELIEQVKNNINQSMPYSDIPIDLVESALADDGATARGHMFEIFIQLHAKNKLNGRFTLDDGRAVAFRQVDPDKSESLLGLQFEVMEEVIDGETAIRVLMSYRADHYDAERVALIVSTLSATFDRLAEPLAGRQSLTSLLSPPARGGERAS</sequence>
<dbReference type="Gene3D" id="3.30.559.30">
    <property type="entry name" value="Nonribosomal peptide synthetase, condensation domain"/>
    <property type="match status" value="1"/>
</dbReference>
<dbReference type="InterPro" id="IPR009081">
    <property type="entry name" value="PP-bd_ACP"/>
</dbReference>
<evidence type="ECO:0000256" key="1">
    <source>
        <dbReference type="ARBA" id="ARBA00001957"/>
    </source>
</evidence>
<name>A0A5J5G359_9GAMM</name>
<dbReference type="InterPro" id="IPR001242">
    <property type="entry name" value="Condensation_dom"/>
</dbReference>
<proteinExistence type="predicted"/>
<dbReference type="GO" id="GO:0005829">
    <property type="term" value="C:cytosol"/>
    <property type="evidence" value="ECO:0007669"/>
    <property type="project" value="TreeGrafter"/>
</dbReference>
<evidence type="ECO:0000256" key="3">
    <source>
        <dbReference type="ARBA" id="ARBA00022553"/>
    </source>
</evidence>
<dbReference type="EMBL" id="VYKJ01000003">
    <property type="protein sequence ID" value="KAA9001298.1"/>
    <property type="molecule type" value="Genomic_DNA"/>
</dbReference>
<dbReference type="Pfam" id="PF00550">
    <property type="entry name" value="PP-binding"/>
    <property type="match status" value="1"/>
</dbReference>
<keyword evidence="7" id="KW-1185">Reference proteome</keyword>